<dbReference type="Proteomes" id="UP001432322">
    <property type="component" value="Unassembled WGS sequence"/>
</dbReference>
<reference evidence="1" key="1">
    <citation type="submission" date="2023-10" db="EMBL/GenBank/DDBJ databases">
        <title>Genome assembly of Pristionchus species.</title>
        <authorList>
            <person name="Yoshida K."/>
            <person name="Sommer R.J."/>
        </authorList>
    </citation>
    <scope>NUCLEOTIDE SEQUENCE</scope>
    <source>
        <strain evidence="1">RS5133</strain>
    </source>
</reference>
<dbReference type="AlphaFoldDB" id="A0AAV5WC77"/>
<accession>A0AAV5WC77</accession>
<feature type="non-terminal residue" evidence="1">
    <location>
        <position position="309"/>
    </location>
</feature>
<sequence length="309" mass="34330">YYIFIFDRFFHRLFFFVPIWYMEEKSVALGGIYALTSQGQHVFRAFTGDSTVTTNILARDVIGLSTFVDAPTGATVVVAYGRTAVYLSLHHTSTVMLAHGKPFSTTSPISECFVHVCHFVLITHKRIVLVNYFMLAAVLSKKSVAVGMSVDPIELDDKNVITASGALYIEAKRDLLLSIVGTSNGRIYSMMHKKGEMERNSFKNLQALIDSPSTTNQFVFQGALSTPFISSDNEQIVSTVNRKIDGVLEMIVMGIKGSIVRFSYGRERGLTVLEMVTTSIVSPCSLTYRSLMKIEDDIIPLIVAYKMGK</sequence>
<feature type="non-terminal residue" evidence="1">
    <location>
        <position position="1"/>
    </location>
</feature>
<proteinExistence type="predicted"/>
<protein>
    <submittedName>
        <fullName evidence="1">Uncharacterized protein</fullName>
    </submittedName>
</protein>
<dbReference type="EMBL" id="BTSY01000005">
    <property type="protein sequence ID" value="GMT29516.1"/>
    <property type="molecule type" value="Genomic_DNA"/>
</dbReference>
<gene>
    <name evidence="1" type="ORF">PFISCL1PPCAC_20813</name>
</gene>
<keyword evidence="2" id="KW-1185">Reference proteome</keyword>
<evidence type="ECO:0000313" key="1">
    <source>
        <dbReference type="EMBL" id="GMT29516.1"/>
    </source>
</evidence>
<name>A0AAV5WC77_9BILA</name>
<organism evidence="1 2">
    <name type="scientific">Pristionchus fissidentatus</name>
    <dbReference type="NCBI Taxonomy" id="1538716"/>
    <lineage>
        <taxon>Eukaryota</taxon>
        <taxon>Metazoa</taxon>
        <taxon>Ecdysozoa</taxon>
        <taxon>Nematoda</taxon>
        <taxon>Chromadorea</taxon>
        <taxon>Rhabditida</taxon>
        <taxon>Rhabditina</taxon>
        <taxon>Diplogasteromorpha</taxon>
        <taxon>Diplogasteroidea</taxon>
        <taxon>Neodiplogasteridae</taxon>
        <taxon>Pristionchus</taxon>
    </lineage>
</organism>
<evidence type="ECO:0000313" key="2">
    <source>
        <dbReference type="Proteomes" id="UP001432322"/>
    </source>
</evidence>
<comment type="caution">
    <text evidence="1">The sequence shown here is derived from an EMBL/GenBank/DDBJ whole genome shotgun (WGS) entry which is preliminary data.</text>
</comment>